<dbReference type="Proteomes" id="UP000584374">
    <property type="component" value="Unassembled WGS sequence"/>
</dbReference>
<evidence type="ECO:0000313" key="2">
    <source>
        <dbReference type="Proteomes" id="UP000584374"/>
    </source>
</evidence>
<comment type="caution">
    <text evidence="1">The sequence shown here is derived from an EMBL/GenBank/DDBJ whole genome shotgun (WGS) entry which is preliminary data.</text>
</comment>
<organism evidence="1 2">
    <name type="scientific">Saccharopolyspora phatthalungensis</name>
    <dbReference type="NCBI Taxonomy" id="664693"/>
    <lineage>
        <taxon>Bacteria</taxon>
        <taxon>Bacillati</taxon>
        <taxon>Actinomycetota</taxon>
        <taxon>Actinomycetes</taxon>
        <taxon>Pseudonocardiales</taxon>
        <taxon>Pseudonocardiaceae</taxon>
        <taxon>Saccharopolyspora</taxon>
    </lineage>
</organism>
<dbReference type="AlphaFoldDB" id="A0A840QJN4"/>
<sequence>MSAVIDKTVRHAYTAGECTELVRAAVRDVHLDFSSKFYVWDRPCGDGDNDELPPSQLRIATDPVAGYGALNWAGFEGSEDDGCFDSCTESPPANPPRIRFDIQSDYYFPADTLLPLDVIQDALFEYCRTGRRPSNVQWQEGPYY</sequence>
<reference evidence="1 2" key="1">
    <citation type="submission" date="2020-08" db="EMBL/GenBank/DDBJ databases">
        <title>Sequencing the genomes of 1000 actinobacteria strains.</title>
        <authorList>
            <person name="Klenk H.-P."/>
        </authorList>
    </citation>
    <scope>NUCLEOTIDE SEQUENCE [LARGE SCALE GENOMIC DNA]</scope>
    <source>
        <strain evidence="1 2">DSM 45584</strain>
    </source>
</reference>
<dbReference type="InterPro" id="IPR025680">
    <property type="entry name" value="DddI"/>
</dbReference>
<evidence type="ECO:0000313" key="1">
    <source>
        <dbReference type="EMBL" id="MBB5159319.1"/>
    </source>
</evidence>
<keyword evidence="2" id="KW-1185">Reference proteome</keyword>
<accession>A0A840QJN4</accession>
<evidence type="ECO:0008006" key="3">
    <source>
        <dbReference type="Google" id="ProtNLM"/>
    </source>
</evidence>
<name>A0A840QJN4_9PSEU</name>
<dbReference type="EMBL" id="JACHIW010000002">
    <property type="protein sequence ID" value="MBB5159319.1"/>
    <property type="molecule type" value="Genomic_DNA"/>
</dbReference>
<dbReference type="Pfam" id="PF14430">
    <property type="entry name" value="Imm1"/>
    <property type="match status" value="1"/>
</dbReference>
<proteinExistence type="predicted"/>
<protein>
    <recommendedName>
        <fullName evidence="3">Immunity protein Imm1</fullName>
    </recommendedName>
</protein>
<gene>
    <name evidence="1" type="ORF">BJ970_006918</name>
</gene>